<dbReference type="EMBL" id="JARVCO010000002">
    <property type="protein sequence ID" value="MDZ8117317.1"/>
    <property type="molecule type" value="Genomic_DNA"/>
</dbReference>
<dbReference type="Proteomes" id="UP001290861">
    <property type="component" value="Unassembled WGS sequence"/>
</dbReference>
<dbReference type="SUPFAM" id="SSF158446">
    <property type="entry name" value="IVS-encoded protein-like"/>
    <property type="match status" value="1"/>
</dbReference>
<proteinExistence type="predicted"/>
<sequence>MTDYQDLVVWQRSVAFVTGVYELTAAFPEDEKFGLTNQMRRAAVSIPSNIAEGSARHHSKDFIHFLRIADGSAAELQTQLLISRNLGFIDNTKINLNELHEIRKMLSGLIKSLRN</sequence>
<protein>
    <submittedName>
        <fullName evidence="1">Four helix bundle protein</fullName>
    </submittedName>
</protein>
<evidence type="ECO:0000313" key="1">
    <source>
        <dbReference type="EMBL" id="MDZ8117317.1"/>
    </source>
</evidence>
<keyword evidence="2" id="KW-1185">Reference proteome</keyword>
<organism evidence="1 2">
    <name type="scientific">Pontiella agarivorans</name>
    <dbReference type="NCBI Taxonomy" id="3038953"/>
    <lineage>
        <taxon>Bacteria</taxon>
        <taxon>Pseudomonadati</taxon>
        <taxon>Kiritimatiellota</taxon>
        <taxon>Kiritimatiellia</taxon>
        <taxon>Kiritimatiellales</taxon>
        <taxon>Pontiellaceae</taxon>
        <taxon>Pontiella</taxon>
    </lineage>
</organism>
<name>A0ABU5MT57_9BACT</name>
<dbReference type="PANTHER" id="PTHR38471:SF2">
    <property type="entry name" value="FOUR HELIX BUNDLE PROTEIN"/>
    <property type="match status" value="1"/>
</dbReference>
<dbReference type="NCBIfam" id="TIGR02436">
    <property type="entry name" value="four helix bundle protein"/>
    <property type="match status" value="1"/>
</dbReference>
<dbReference type="Gene3D" id="1.20.1440.60">
    <property type="entry name" value="23S rRNA-intervening sequence"/>
    <property type="match status" value="1"/>
</dbReference>
<dbReference type="InterPro" id="IPR036583">
    <property type="entry name" value="23S_rRNA_IVS_sf"/>
</dbReference>
<dbReference type="Pfam" id="PF05635">
    <property type="entry name" value="23S_rRNA_IVP"/>
    <property type="match status" value="1"/>
</dbReference>
<dbReference type="CDD" id="cd16377">
    <property type="entry name" value="23S_rRNA_IVP_like"/>
    <property type="match status" value="1"/>
</dbReference>
<gene>
    <name evidence="1" type="ORF">P9H32_01650</name>
</gene>
<comment type="caution">
    <text evidence="1">The sequence shown here is derived from an EMBL/GenBank/DDBJ whole genome shotgun (WGS) entry which is preliminary data.</text>
</comment>
<evidence type="ECO:0000313" key="2">
    <source>
        <dbReference type="Proteomes" id="UP001290861"/>
    </source>
</evidence>
<dbReference type="NCBIfam" id="NF008911">
    <property type="entry name" value="PRK12275.1-2"/>
    <property type="match status" value="1"/>
</dbReference>
<reference evidence="1 2" key="1">
    <citation type="journal article" date="2024" name="Appl. Environ. Microbiol.">
        <title>Pontiella agarivorans sp. nov., a novel marine anaerobic bacterium capable of degrading macroalgal polysaccharides and fixing nitrogen.</title>
        <authorList>
            <person name="Liu N."/>
            <person name="Kivenson V."/>
            <person name="Peng X."/>
            <person name="Cui Z."/>
            <person name="Lankiewicz T.S."/>
            <person name="Gosselin K.M."/>
            <person name="English C.J."/>
            <person name="Blair E.M."/>
            <person name="O'Malley M.A."/>
            <person name="Valentine D.L."/>
        </authorList>
    </citation>
    <scope>NUCLEOTIDE SEQUENCE [LARGE SCALE GENOMIC DNA]</scope>
    <source>
        <strain evidence="1 2">NLcol2</strain>
    </source>
</reference>
<accession>A0ABU5MT57</accession>
<dbReference type="InterPro" id="IPR012657">
    <property type="entry name" value="23S_rRNA-intervening_sequence"/>
</dbReference>
<dbReference type="PANTHER" id="PTHR38471">
    <property type="entry name" value="FOUR HELIX BUNDLE PROTEIN"/>
    <property type="match status" value="1"/>
</dbReference>
<dbReference type="RefSeq" id="WP_322607118.1">
    <property type="nucleotide sequence ID" value="NZ_JARVCO010000002.1"/>
</dbReference>